<dbReference type="PANTHER" id="PTHR11346:SF111">
    <property type="entry name" value="GALECTIN-12"/>
    <property type="match status" value="1"/>
</dbReference>
<sequence>MEPLCDITIFGPSKSKKRENVHLSSPIEYFDLRDVLPLKPGNSDLNLPLSRPLPTGLSEGQMILVRGLVTENPQEITLTLKSKNNIPFKLAASFKDESLYYNYSMGQSWGEPQQIQTPFFVFHTNKYFEILILPESGMFRLAINGTPLGDFGPPELDLKSIDELRVEGSALLYFVKC</sequence>
<evidence type="ECO:0000313" key="4">
    <source>
        <dbReference type="EMBL" id="CAJ0966926.1"/>
    </source>
</evidence>
<accession>A0ABN9MKL3</accession>
<dbReference type="Gene3D" id="2.60.120.200">
    <property type="match status" value="1"/>
</dbReference>
<dbReference type="PANTHER" id="PTHR11346">
    <property type="entry name" value="GALECTIN"/>
    <property type="match status" value="1"/>
</dbReference>
<dbReference type="Proteomes" id="UP001176940">
    <property type="component" value="Unassembled WGS sequence"/>
</dbReference>
<dbReference type="EMBL" id="CAUEEQ010077913">
    <property type="protein sequence ID" value="CAJ0966926.1"/>
    <property type="molecule type" value="Genomic_DNA"/>
</dbReference>
<gene>
    <name evidence="4" type="ORF">RIMI_LOCUS21824886</name>
</gene>
<name>A0ABN9MKL3_9NEOB</name>
<dbReference type="PROSITE" id="PS51304">
    <property type="entry name" value="GALECTIN"/>
    <property type="match status" value="1"/>
</dbReference>
<dbReference type="SMART" id="SM00908">
    <property type="entry name" value="Gal-bind_lectin"/>
    <property type="match status" value="1"/>
</dbReference>
<keyword evidence="5" id="KW-1185">Reference proteome</keyword>
<proteinExistence type="predicted"/>
<dbReference type="InterPro" id="IPR013320">
    <property type="entry name" value="ConA-like_dom_sf"/>
</dbReference>
<comment type="caution">
    <text evidence="4">The sequence shown here is derived from an EMBL/GenBank/DDBJ whole genome shotgun (WGS) entry which is preliminary data.</text>
</comment>
<evidence type="ECO:0000313" key="5">
    <source>
        <dbReference type="Proteomes" id="UP001176940"/>
    </source>
</evidence>
<organism evidence="4 5">
    <name type="scientific">Ranitomeya imitator</name>
    <name type="common">mimic poison frog</name>
    <dbReference type="NCBI Taxonomy" id="111125"/>
    <lineage>
        <taxon>Eukaryota</taxon>
        <taxon>Metazoa</taxon>
        <taxon>Chordata</taxon>
        <taxon>Craniata</taxon>
        <taxon>Vertebrata</taxon>
        <taxon>Euteleostomi</taxon>
        <taxon>Amphibia</taxon>
        <taxon>Batrachia</taxon>
        <taxon>Anura</taxon>
        <taxon>Neobatrachia</taxon>
        <taxon>Hyloidea</taxon>
        <taxon>Dendrobatidae</taxon>
        <taxon>Dendrobatinae</taxon>
        <taxon>Ranitomeya</taxon>
    </lineage>
</organism>
<reference evidence="4" key="1">
    <citation type="submission" date="2023-07" db="EMBL/GenBank/DDBJ databases">
        <authorList>
            <person name="Stuckert A."/>
        </authorList>
    </citation>
    <scope>NUCLEOTIDE SEQUENCE</scope>
</reference>
<dbReference type="InterPro" id="IPR044156">
    <property type="entry name" value="Galectin-like"/>
</dbReference>
<keyword evidence="1 2" id="KW-0430">Lectin</keyword>
<evidence type="ECO:0000259" key="3">
    <source>
        <dbReference type="PROSITE" id="PS51304"/>
    </source>
</evidence>
<feature type="domain" description="Galectin" evidence="3">
    <location>
        <begin position="49"/>
        <end position="177"/>
    </location>
</feature>
<dbReference type="SUPFAM" id="SSF49899">
    <property type="entry name" value="Concanavalin A-like lectins/glucanases"/>
    <property type="match status" value="1"/>
</dbReference>
<evidence type="ECO:0000256" key="1">
    <source>
        <dbReference type="ARBA" id="ARBA00022734"/>
    </source>
</evidence>
<protein>
    <recommendedName>
        <fullName evidence="2">Galectin</fullName>
    </recommendedName>
</protein>
<dbReference type="InterPro" id="IPR001079">
    <property type="entry name" value="Galectin_CRD"/>
</dbReference>
<dbReference type="Pfam" id="PF00337">
    <property type="entry name" value="Gal-bind_lectin"/>
    <property type="match status" value="1"/>
</dbReference>
<dbReference type="SMART" id="SM00276">
    <property type="entry name" value="GLECT"/>
    <property type="match status" value="1"/>
</dbReference>
<evidence type="ECO:0000256" key="2">
    <source>
        <dbReference type="RuleBase" id="RU102079"/>
    </source>
</evidence>